<organism evidence="14">
    <name type="scientific">Aphanomyces astaci</name>
    <name type="common">Crayfish plague agent</name>
    <dbReference type="NCBI Taxonomy" id="112090"/>
    <lineage>
        <taxon>Eukaryota</taxon>
        <taxon>Sar</taxon>
        <taxon>Stramenopiles</taxon>
        <taxon>Oomycota</taxon>
        <taxon>Saprolegniomycetes</taxon>
        <taxon>Saprolegniales</taxon>
        <taxon>Verrucalvaceae</taxon>
        <taxon>Aphanomyces</taxon>
    </lineage>
</organism>
<feature type="transmembrane region" description="Helical" evidence="12">
    <location>
        <begin position="124"/>
        <end position="147"/>
    </location>
</feature>
<evidence type="ECO:0000256" key="3">
    <source>
        <dbReference type="ARBA" id="ARBA00022692"/>
    </source>
</evidence>
<feature type="transmembrane region" description="Helical" evidence="12">
    <location>
        <begin position="375"/>
        <end position="397"/>
    </location>
</feature>
<keyword evidence="10" id="KW-0407">Ion channel</keyword>
<proteinExistence type="predicted"/>
<dbReference type="OrthoDB" id="431720at2759"/>
<evidence type="ECO:0000256" key="5">
    <source>
        <dbReference type="ARBA" id="ARBA00022882"/>
    </source>
</evidence>
<dbReference type="InterPro" id="IPR043203">
    <property type="entry name" value="VGCC_Ca_Na"/>
</dbReference>
<accession>W4FVH4</accession>
<keyword evidence="2" id="KW-0813">Transport</keyword>
<dbReference type="PROSITE" id="PS00018">
    <property type="entry name" value="EF_HAND_1"/>
    <property type="match status" value="1"/>
</dbReference>
<feature type="transmembrane region" description="Helical" evidence="12">
    <location>
        <begin position="1274"/>
        <end position="1300"/>
    </location>
</feature>
<dbReference type="PANTHER" id="PTHR10037:SF62">
    <property type="entry name" value="SODIUM CHANNEL PROTEIN 60E"/>
    <property type="match status" value="1"/>
</dbReference>
<dbReference type="VEuPathDB" id="FungiDB:H257_13694"/>
<dbReference type="SUPFAM" id="SSF81324">
    <property type="entry name" value="Voltage-gated potassium channels"/>
    <property type="match status" value="4"/>
</dbReference>
<feature type="transmembrane region" description="Helical" evidence="12">
    <location>
        <begin position="91"/>
        <end position="112"/>
    </location>
</feature>
<dbReference type="GO" id="GO:0005248">
    <property type="term" value="F:voltage-gated sodium channel activity"/>
    <property type="evidence" value="ECO:0007669"/>
    <property type="project" value="TreeGrafter"/>
</dbReference>
<dbReference type="Gene3D" id="1.20.120.350">
    <property type="entry name" value="Voltage-gated potassium channels. Chain C"/>
    <property type="match status" value="4"/>
</dbReference>
<evidence type="ECO:0000256" key="7">
    <source>
        <dbReference type="ARBA" id="ARBA00023065"/>
    </source>
</evidence>
<feature type="region of interest" description="Disordered" evidence="11">
    <location>
        <begin position="1784"/>
        <end position="1863"/>
    </location>
</feature>
<feature type="transmembrane region" description="Helical" evidence="12">
    <location>
        <begin position="1241"/>
        <end position="1262"/>
    </location>
</feature>
<dbReference type="GO" id="GO:0005509">
    <property type="term" value="F:calcium ion binding"/>
    <property type="evidence" value="ECO:0007669"/>
    <property type="project" value="InterPro"/>
</dbReference>
<feature type="transmembrane region" description="Helical" evidence="12">
    <location>
        <begin position="1131"/>
        <end position="1152"/>
    </location>
</feature>
<evidence type="ECO:0000256" key="2">
    <source>
        <dbReference type="ARBA" id="ARBA00022448"/>
    </source>
</evidence>
<feature type="transmembrane region" description="Helical" evidence="12">
    <location>
        <begin position="860"/>
        <end position="880"/>
    </location>
</feature>
<feature type="domain" description="EF-hand" evidence="13">
    <location>
        <begin position="1475"/>
        <end position="1510"/>
    </location>
</feature>
<gene>
    <name evidence="14" type="ORF">H257_13694</name>
</gene>
<keyword evidence="8 12" id="KW-0472">Membrane</keyword>
<dbReference type="GO" id="GO:0001518">
    <property type="term" value="C:voltage-gated sodium channel complex"/>
    <property type="evidence" value="ECO:0007669"/>
    <property type="project" value="TreeGrafter"/>
</dbReference>
<feature type="transmembrane region" description="Helical" evidence="12">
    <location>
        <begin position="179"/>
        <end position="199"/>
    </location>
</feature>
<sequence>MTNKVQSEENVAGHHHIDKFQRLSLGCLTTKHPIRRICIRIVTWRWFDRFIVACVIFNTVILGLTDYTDAWADGPNTTIWINWFIDSCNGISFYIFLAEATFKIIAMGFCFGQRAYLSESWNRLDFVIVTSGFLSILNIRGIKVGFIRVLRVMRPLRTLHSLPAGLKVLTNSLLASLPALGNVFVLLMFCMLVFGILGMEIYRGAYHFRCRVTPYPVVLPPNGTFNYPPNASYISLVQQSPDQFQCLFPNGTQISKLNDVWDEPMDCFWPVDASEVIPMVCNQELGIGRQCQGNTVCGSNFDERGNPRFNYLLQPPWNGNMNDDALFNSNLNYGLASFDNLGRTWLILLQTITASGWMVLTQTTQGTASPVVAGIYFTALLYIGMCFLLQLNMAVLFTEFEKAKDQQAKLMLKAENKLVSQLTFGFPMRTMHRLENAPGMKLLTRVSVAAAIHGDIVVQSTIGRRMQAWRECIFRIVSSKHFVNCGVVATVANILILAADHHDIPIRTKQAFEIANFAFMMYFGIESTLKIWGMGLSRFWKDKFNRFDLLTFVMGAIEAALHPPSFVDGTVGTAGFFTAFRAARAFKLARMWKSLNQLLTAILQSLGEILNFLLFLLLFLLIFSLVGMELFATRYQFDPDNYPMSFNNSNPQTRLHRSNFDSLPWAAFTVFQILTYDNYPAVMYDGWIAVGAWSPLYMSIVIILGVFIVMNMFSAILVQSVMDGNGDELPSPNDVDAGPHGDQCARSITHQRQSSIGTKSVRVAKRAMRKLLRLHIVHAFQPMRHVLDGPPAHLVPRGKSLLLFSHRNPIRKFCHYILNRPEYTYVMSSIIFVSCVGTALDSPLQDPTKGLGLVLDTSNLVFAVLFSTEMALNVIARGFIQGPDAFVKDSWRLLDGFIVFVSVLPFCLGNTKSGALSGLRSLRAFRALRPLRVINKLPSLKIVVNTLFRCIPDMGRALMFAFFMLFLFGLMSLALFKGALHTCSVSPYNYGLGTGTPVNPPWFPTDYTGDFNIVNVTVLGELDVMTFPRPWTDLTEPQREVLRPVWNQPGCGPFADDFTPTSRDICLCFAKQNGTSWKPQTPQSFDNILAAIGGLYELTTMEGWTNVALACVDAVGENMQPIANYNPIIMVYWWLYMIICAFFITNLFIGVLCDSFTRETYGAIVTDEQIQWIKLQNKVLALAPQRVHPCPKTYPRKGCYKVATYMYFEHFITVVILVNTGCMATQYFGASVTTTETLNSLNLAFSVIFTVEAAVKFGGYGLAYFEDGWNRFDFLIVVFTILSLILQSMDINVGSAATVVRVFRVGRALRLIKKARIMKNLFDTLIVSLPAVVNVVSLLSLLYYIFAAVAVQLFAKTAFDGNMINENQSFQNFWTAFQTLIGFSTGENWDNFTWEMYNQVPATNPTCEDRSYNASMCGFNDTYGCVPLDGCGSWLIVPFMYVFYLIMGYIGINLFSGIVVDAIGDSSSDCPVNVNTLAEFSDRWAEFDPSGTGIITADELTDFLYTVYPPFGFKGVPGFTRRRVVIAIGELDIPVYDQKYVHFKDVPRALVQRVLAEGNREKHAEITQVMERLGANKQFDEMWFRNHGKRHQANLLQLNKSHVKEYTASIVIHRFLARLRLNRARNLSKRNLRRAAFSPPIEEENDGPEILVPVRGRPTLILPQSGSALPSLERPVLHKACGLTVSTQTDFSTALLPTAHGGLPITTDQALSSPTEADVRLASTGLFTMVNELTLPIPANFSPQTSLPGRATGVATGGPPMYPPGPELSMLTVPHGPPMALNHVLSSPTKADVSSLPSPDFTAPIDATDPLSPPTETNLFPGGPAVADTARPPHDTTSTPQTPPHVAHPPCEPPSPSSASAQQ</sequence>
<evidence type="ECO:0000259" key="13">
    <source>
        <dbReference type="PROSITE" id="PS50222"/>
    </source>
</evidence>
<protein>
    <recommendedName>
        <fullName evidence="13">EF-hand domain-containing protein</fullName>
    </recommendedName>
</protein>
<dbReference type="STRING" id="112090.W4FVH4"/>
<dbReference type="GeneID" id="20815690"/>
<feature type="transmembrane region" description="Helical" evidence="12">
    <location>
        <begin position="696"/>
        <end position="718"/>
    </location>
</feature>
<evidence type="ECO:0000256" key="11">
    <source>
        <dbReference type="SAM" id="MobiDB-lite"/>
    </source>
</evidence>
<feature type="transmembrane region" description="Helical" evidence="12">
    <location>
        <begin position="1321"/>
        <end position="1346"/>
    </location>
</feature>
<evidence type="ECO:0000256" key="9">
    <source>
        <dbReference type="ARBA" id="ARBA00023180"/>
    </source>
</evidence>
<evidence type="ECO:0000256" key="12">
    <source>
        <dbReference type="SAM" id="Phobius"/>
    </source>
</evidence>
<feature type="transmembrane region" description="Helical" evidence="12">
    <location>
        <begin position="511"/>
        <end position="532"/>
    </location>
</feature>
<evidence type="ECO:0000256" key="6">
    <source>
        <dbReference type="ARBA" id="ARBA00022989"/>
    </source>
</evidence>
<reference evidence="14" key="1">
    <citation type="submission" date="2013-12" db="EMBL/GenBank/DDBJ databases">
        <title>The Genome Sequence of Aphanomyces astaci APO3.</title>
        <authorList>
            <consortium name="The Broad Institute Genomics Platform"/>
            <person name="Russ C."/>
            <person name="Tyler B."/>
            <person name="van West P."/>
            <person name="Dieguez-Uribeondo J."/>
            <person name="Young S.K."/>
            <person name="Zeng Q."/>
            <person name="Gargeya S."/>
            <person name="Fitzgerald M."/>
            <person name="Abouelleil A."/>
            <person name="Alvarado L."/>
            <person name="Chapman S.B."/>
            <person name="Gainer-Dewar J."/>
            <person name="Goldberg J."/>
            <person name="Griggs A."/>
            <person name="Gujja S."/>
            <person name="Hansen M."/>
            <person name="Howarth C."/>
            <person name="Imamovic A."/>
            <person name="Ireland A."/>
            <person name="Larimer J."/>
            <person name="McCowan C."/>
            <person name="Murphy C."/>
            <person name="Pearson M."/>
            <person name="Poon T.W."/>
            <person name="Priest M."/>
            <person name="Roberts A."/>
            <person name="Saif S."/>
            <person name="Shea T."/>
            <person name="Sykes S."/>
            <person name="Wortman J."/>
            <person name="Nusbaum C."/>
            <person name="Birren B."/>
        </authorList>
    </citation>
    <scope>NUCLEOTIDE SEQUENCE [LARGE SCALE GENOMIC DNA]</scope>
    <source>
        <strain evidence="14">APO3</strain>
    </source>
</reference>
<dbReference type="InterPro" id="IPR027359">
    <property type="entry name" value="Volt_channel_dom_sf"/>
</dbReference>
<dbReference type="InterPro" id="IPR031649">
    <property type="entry name" value="GPHH_dom"/>
</dbReference>
<dbReference type="InterPro" id="IPR018247">
    <property type="entry name" value="EF_Hand_1_Ca_BS"/>
</dbReference>
<evidence type="ECO:0000256" key="1">
    <source>
        <dbReference type="ARBA" id="ARBA00004141"/>
    </source>
</evidence>
<dbReference type="Gene3D" id="1.10.238.10">
    <property type="entry name" value="EF-hand"/>
    <property type="match status" value="1"/>
</dbReference>
<dbReference type="Pfam" id="PF00520">
    <property type="entry name" value="Ion_trans"/>
    <property type="match status" value="4"/>
</dbReference>
<evidence type="ECO:0000256" key="4">
    <source>
        <dbReference type="ARBA" id="ARBA00022737"/>
    </source>
</evidence>
<dbReference type="InterPro" id="IPR005821">
    <property type="entry name" value="Ion_trans_dom"/>
</dbReference>
<dbReference type="InterPro" id="IPR002048">
    <property type="entry name" value="EF_hand_dom"/>
</dbReference>
<dbReference type="Gene3D" id="1.10.287.70">
    <property type="match status" value="4"/>
</dbReference>
<evidence type="ECO:0000256" key="8">
    <source>
        <dbReference type="ARBA" id="ARBA00023136"/>
    </source>
</evidence>
<keyword evidence="9" id="KW-0325">Glycoprotein</keyword>
<keyword evidence="4" id="KW-0677">Repeat</keyword>
<dbReference type="GO" id="GO:0022843">
    <property type="term" value="F:voltage-gated monoatomic cation channel activity"/>
    <property type="evidence" value="ECO:0007669"/>
    <property type="project" value="UniProtKB-ARBA"/>
</dbReference>
<keyword evidence="7" id="KW-0406">Ion transport</keyword>
<feature type="compositionally biased region" description="Pro residues" evidence="11">
    <location>
        <begin position="1841"/>
        <end position="1856"/>
    </location>
</feature>
<comment type="subcellular location">
    <subcellularLocation>
        <location evidence="1">Membrane</location>
        <topology evidence="1">Multi-pass membrane protein</topology>
    </subcellularLocation>
</comment>
<dbReference type="PANTHER" id="PTHR10037">
    <property type="entry name" value="VOLTAGE-GATED CATION CHANNEL CALCIUM AND SODIUM"/>
    <property type="match status" value="1"/>
</dbReference>
<dbReference type="EMBL" id="KI913163">
    <property type="protein sequence ID" value="ETV70956.1"/>
    <property type="molecule type" value="Genomic_DNA"/>
</dbReference>
<evidence type="ECO:0000313" key="14">
    <source>
        <dbReference type="EMBL" id="ETV70956.1"/>
    </source>
</evidence>
<dbReference type="RefSeq" id="XP_009839619.1">
    <property type="nucleotide sequence ID" value="XM_009841317.1"/>
</dbReference>
<keyword evidence="3 12" id="KW-0812">Transmembrane</keyword>
<dbReference type="PROSITE" id="PS50222">
    <property type="entry name" value="EF_HAND_2"/>
    <property type="match status" value="1"/>
</dbReference>
<feature type="transmembrane region" description="Helical" evidence="12">
    <location>
        <begin position="482"/>
        <end position="499"/>
    </location>
</feature>
<feature type="transmembrane region" description="Helical" evidence="12">
    <location>
        <begin position="1210"/>
        <end position="1229"/>
    </location>
</feature>
<evidence type="ECO:0000256" key="10">
    <source>
        <dbReference type="ARBA" id="ARBA00023303"/>
    </source>
</evidence>
<keyword evidence="6 12" id="KW-1133">Transmembrane helix</keyword>
<feature type="transmembrane region" description="Helical" evidence="12">
    <location>
        <begin position="957"/>
        <end position="976"/>
    </location>
</feature>
<feature type="transmembrane region" description="Helical" evidence="12">
    <location>
        <begin position="345"/>
        <end position="363"/>
    </location>
</feature>
<feature type="transmembrane region" description="Helical" evidence="12">
    <location>
        <begin position="609"/>
        <end position="632"/>
    </location>
</feature>
<keyword evidence="5" id="KW-0851">Voltage-gated channel</keyword>
<dbReference type="FunFam" id="1.20.120.350:FF:000009">
    <property type="entry name" value="Voltage-dependent T-type calcium channel subunit alpha"/>
    <property type="match status" value="1"/>
</dbReference>
<dbReference type="Pfam" id="PF16905">
    <property type="entry name" value="GPHH"/>
    <property type="match status" value="1"/>
</dbReference>
<name>W4FVH4_APHAT</name>
<feature type="transmembrane region" description="Helical" evidence="12">
    <location>
        <begin position="892"/>
        <end position="911"/>
    </location>
</feature>
<feature type="transmembrane region" description="Helical" evidence="12">
    <location>
        <begin position="46"/>
        <end position="65"/>
    </location>
</feature>